<feature type="signal peptide" evidence="1">
    <location>
        <begin position="1"/>
        <end position="17"/>
    </location>
</feature>
<sequence length="135" mass="16222">MLVILVAFFLVPLTARSLPLYIDSSEVDDFGTVTTNKMKEIYTVANREEIQEEKTTSQLFLNKLREFYKVDDLGRQQKIEERDYYLVKILNRRNKRYTKRSSYLTLCHFKICNMGRYLKKPLNELPDNDDKYYEK</sequence>
<accession>A0A9P0F966</accession>
<dbReference type="OrthoDB" id="6340140at2759"/>
<reference evidence="2" key="1">
    <citation type="submission" date="2021-12" db="EMBL/GenBank/DDBJ databases">
        <authorList>
            <person name="King R."/>
        </authorList>
    </citation>
    <scope>NUCLEOTIDE SEQUENCE</scope>
</reference>
<organism evidence="2 3">
    <name type="scientific">Brassicogethes aeneus</name>
    <name type="common">Rape pollen beetle</name>
    <name type="synonym">Meligethes aeneus</name>
    <dbReference type="NCBI Taxonomy" id="1431903"/>
    <lineage>
        <taxon>Eukaryota</taxon>
        <taxon>Metazoa</taxon>
        <taxon>Ecdysozoa</taxon>
        <taxon>Arthropoda</taxon>
        <taxon>Hexapoda</taxon>
        <taxon>Insecta</taxon>
        <taxon>Pterygota</taxon>
        <taxon>Neoptera</taxon>
        <taxon>Endopterygota</taxon>
        <taxon>Coleoptera</taxon>
        <taxon>Polyphaga</taxon>
        <taxon>Cucujiformia</taxon>
        <taxon>Nitidulidae</taxon>
        <taxon>Meligethinae</taxon>
        <taxon>Brassicogethes</taxon>
    </lineage>
</organism>
<evidence type="ECO:0000313" key="2">
    <source>
        <dbReference type="EMBL" id="CAH0546394.1"/>
    </source>
</evidence>
<dbReference type="AlphaFoldDB" id="A0A9P0F966"/>
<dbReference type="EMBL" id="OV121132">
    <property type="protein sequence ID" value="CAH0546394.1"/>
    <property type="molecule type" value="Genomic_DNA"/>
</dbReference>
<evidence type="ECO:0000313" key="3">
    <source>
        <dbReference type="Proteomes" id="UP001154078"/>
    </source>
</evidence>
<protein>
    <submittedName>
        <fullName evidence="2">Uncharacterized protein</fullName>
    </submittedName>
</protein>
<proteinExistence type="predicted"/>
<name>A0A9P0F966_BRAAE</name>
<evidence type="ECO:0000256" key="1">
    <source>
        <dbReference type="SAM" id="SignalP"/>
    </source>
</evidence>
<feature type="chain" id="PRO_5040191941" evidence="1">
    <location>
        <begin position="18"/>
        <end position="135"/>
    </location>
</feature>
<keyword evidence="1" id="KW-0732">Signal</keyword>
<gene>
    <name evidence="2" type="ORF">MELIAE_LOCUS572</name>
</gene>
<dbReference type="Proteomes" id="UP001154078">
    <property type="component" value="Chromosome 1"/>
</dbReference>
<keyword evidence="3" id="KW-1185">Reference proteome</keyword>